<sequence>MNYKLALFVCLLNLSYSFSQENSNGKPNVVFIISDQHKLEGSGAYGNSLAITPNIDALAQTGIRFTNCYTPAPVCAPARAALMTGMYPYANGAVYHKAPIKMPNGRIKNIGSGYLRETGYHDGIETLAEVFKTEGYSTASPGKMHVHGELQKNVDEDHKEGNSMGFDEASVRFYTYFPGGHYEDEVGEDEYMRYRQFKKYKDVYKGGASDINTDYHTTLVNNDEDNFDMVVARKGIEFLDKRAKDGNNFFLYLGFEKPHPPFTTTQKYLDMYNPKDFTLPDTYNDWYKKGKYPWVPNWVHSGVPKDLEKAQNVMAAYYACVTEMDDMVGRIVKKLKDDGLYENTIIIYTTDHGEHLFEHGLRGKHCMYEDAVNVPFIISYPKLFKQNVVNNSLVSFVDIMPTLTELISGKTPETAQGVSLVDILKNGGELKIDRAVYSEFRGTNYNLLPDIKNVPSRMMRKGDYKFIYTHGIIDQLYNVKEDPDELDNLIFKKQYEKLYRSMFFQTLSDWRFPEYSPMEISLENHVMNWPKSDEFKSYDIYFSTTNNSEEADLISENIHSNSFTANKAGYYWVVAHMNLVKTTKFYGDDIPVALENYSYTLPVSDPVYVAN</sequence>
<keyword evidence="7" id="KW-1185">Reference proteome</keyword>
<feature type="domain" description="Sulfatase N-terminal" evidence="5">
    <location>
        <begin position="27"/>
        <end position="407"/>
    </location>
</feature>
<dbReference type="InterPro" id="IPR024607">
    <property type="entry name" value="Sulfatase_CS"/>
</dbReference>
<dbReference type="EMBL" id="JBAWKB010000005">
    <property type="protein sequence ID" value="MFH6772932.1"/>
    <property type="molecule type" value="Genomic_DNA"/>
</dbReference>
<dbReference type="InterPro" id="IPR017850">
    <property type="entry name" value="Alkaline_phosphatase_core_sf"/>
</dbReference>
<keyword evidence="3" id="KW-0378">Hydrolase</keyword>
<proteinExistence type="inferred from homology"/>
<dbReference type="Gene3D" id="3.40.720.10">
    <property type="entry name" value="Alkaline Phosphatase, subunit A"/>
    <property type="match status" value="1"/>
</dbReference>
<evidence type="ECO:0000313" key="6">
    <source>
        <dbReference type="EMBL" id="MFH6772932.1"/>
    </source>
</evidence>
<organism evidence="6 7">
    <name type="scientific">Gaetbulibacter aestuarii</name>
    <dbReference type="NCBI Taxonomy" id="1502358"/>
    <lineage>
        <taxon>Bacteria</taxon>
        <taxon>Pseudomonadati</taxon>
        <taxon>Bacteroidota</taxon>
        <taxon>Flavobacteriia</taxon>
        <taxon>Flavobacteriales</taxon>
        <taxon>Flavobacteriaceae</taxon>
        <taxon>Gaetbulibacter</taxon>
    </lineage>
</organism>
<evidence type="ECO:0000256" key="1">
    <source>
        <dbReference type="ARBA" id="ARBA00008779"/>
    </source>
</evidence>
<evidence type="ECO:0000256" key="4">
    <source>
        <dbReference type="SAM" id="SignalP"/>
    </source>
</evidence>
<protein>
    <submittedName>
        <fullName evidence="6">Sulfatase-like hydrolase/transferase</fullName>
    </submittedName>
</protein>
<evidence type="ECO:0000256" key="2">
    <source>
        <dbReference type="ARBA" id="ARBA00022723"/>
    </source>
</evidence>
<dbReference type="PROSITE" id="PS00523">
    <property type="entry name" value="SULFATASE_1"/>
    <property type="match status" value="1"/>
</dbReference>
<evidence type="ECO:0000259" key="5">
    <source>
        <dbReference type="Pfam" id="PF00884"/>
    </source>
</evidence>
<dbReference type="RefSeq" id="WP_344742028.1">
    <property type="nucleotide sequence ID" value="NZ_BAABAY010000007.1"/>
</dbReference>
<accession>A0ABW7N4S3</accession>
<keyword evidence="2" id="KW-0479">Metal-binding</keyword>
<dbReference type="PANTHER" id="PTHR45953:SF1">
    <property type="entry name" value="IDURONATE 2-SULFATASE"/>
    <property type="match status" value="1"/>
</dbReference>
<feature type="signal peptide" evidence="4">
    <location>
        <begin position="1"/>
        <end position="19"/>
    </location>
</feature>
<dbReference type="Pfam" id="PF00884">
    <property type="entry name" value="Sulfatase"/>
    <property type="match status" value="1"/>
</dbReference>
<keyword evidence="4" id="KW-0732">Signal</keyword>
<evidence type="ECO:0000313" key="7">
    <source>
        <dbReference type="Proteomes" id="UP001610100"/>
    </source>
</evidence>
<name>A0ABW7N4S3_9FLAO</name>
<dbReference type="InterPro" id="IPR000917">
    <property type="entry name" value="Sulfatase_N"/>
</dbReference>
<comment type="caution">
    <text evidence="6">The sequence shown here is derived from an EMBL/GenBank/DDBJ whole genome shotgun (WGS) entry which is preliminary data.</text>
</comment>
<dbReference type="PANTHER" id="PTHR45953">
    <property type="entry name" value="IDURONATE 2-SULFATASE"/>
    <property type="match status" value="1"/>
</dbReference>
<gene>
    <name evidence="6" type="ORF">V8G58_13395</name>
</gene>
<evidence type="ECO:0000256" key="3">
    <source>
        <dbReference type="ARBA" id="ARBA00022801"/>
    </source>
</evidence>
<dbReference type="SUPFAM" id="SSF53649">
    <property type="entry name" value="Alkaline phosphatase-like"/>
    <property type="match status" value="1"/>
</dbReference>
<reference evidence="6 7" key="1">
    <citation type="submission" date="2024-02" db="EMBL/GenBank/DDBJ databases">
        <title>A Gaetbulibacter species isolated from tidal flats and genomic insights of their niches.</title>
        <authorList>
            <person name="Ye Y."/>
        </authorList>
    </citation>
    <scope>NUCLEOTIDE SEQUENCE [LARGE SCALE GENOMIC DNA]</scope>
    <source>
        <strain evidence="6 7">KYW382</strain>
    </source>
</reference>
<comment type="similarity">
    <text evidence="1">Belongs to the sulfatase family.</text>
</comment>
<feature type="chain" id="PRO_5046481089" evidence="4">
    <location>
        <begin position="20"/>
        <end position="611"/>
    </location>
</feature>
<dbReference type="Proteomes" id="UP001610100">
    <property type="component" value="Unassembled WGS sequence"/>
</dbReference>